<evidence type="ECO:0000313" key="1">
    <source>
        <dbReference type="EMBL" id="RID91194.1"/>
    </source>
</evidence>
<keyword evidence="3" id="KW-1185">Reference proteome</keyword>
<feature type="non-terminal residue" evidence="2">
    <location>
        <position position="26"/>
    </location>
</feature>
<proteinExistence type="predicted"/>
<comment type="caution">
    <text evidence="2">The sequence shown here is derived from an EMBL/GenBank/DDBJ whole genome shotgun (WGS) entry which is preliminary data.</text>
</comment>
<protein>
    <submittedName>
        <fullName evidence="2">Transposase</fullName>
    </submittedName>
</protein>
<dbReference type="AlphaFoldDB" id="A0A398BVS1"/>
<dbReference type="EMBL" id="QXXQ01000007">
    <property type="protein sequence ID" value="RID91194.1"/>
    <property type="molecule type" value="Genomic_DNA"/>
</dbReference>
<accession>A0A398BVS1</accession>
<organism evidence="2 3">
    <name type="scientific">Gemmobacter lutimaris</name>
    <dbReference type="NCBI Taxonomy" id="2306023"/>
    <lineage>
        <taxon>Bacteria</taxon>
        <taxon>Pseudomonadati</taxon>
        <taxon>Pseudomonadota</taxon>
        <taxon>Alphaproteobacteria</taxon>
        <taxon>Rhodobacterales</taxon>
        <taxon>Paracoccaceae</taxon>
        <taxon>Gemmobacter</taxon>
    </lineage>
</organism>
<evidence type="ECO:0000313" key="2">
    <source>
        <dbReference type="EMBL" id="RID91393.1"/>
    </source>
</evidence>
<evidence type="ECO:0000313" key="3">
    <source>
        <dbReference type="Proteomes" id="UP000266649"/>
    </source>
</evidence>
<dbReference type="EMBL" id="QXXQ01000006">
    <property type="protein sequence ID" value="RID91393.1"/>
    <property type="molecule type" value="Genomic_DNA"/>
</dbReference>
<reference evidence="2 3" key="1">
    <citation type="submission" date="2018-09" db="EMBL/GenBank/DDBJ databases">
        <title>Gemmobacter lutimaris sp. nov., a marine bacterium isolated from tidal flat.</title>
        <authorList>
            <person name="Lee D.W."/>
            <person name="Yoo Y."/>
            <person name="Kim J.-J."/>
            <person name="Kim B.S."/>
        </authorList>
    </citation>
    <scope>NUCLEOTIDE SEQUENCE [LARGE SCALE GENOMIC DNA]</scope>
    <source>
        <strain evidence="2 3">YJ-T1-11</strain>
    </source>
</reference>
<sequence length="26" mass="3083">MSVTMDDSIKRWMAKRKTALVIEIMQ</sequence>
<gene>
    <name evidence="2" type="ORF">D2N39_11835</name>
    <name evidence="1" type="ORF">D2N39_13110</name>
</gene>
<dbReference type="Proteomes" id="UP000266649">
    <property type="component" value="Unassembled WGS sequence"/>
</dbReference>
<name>A0A398BVS1_9RHOB</name>